<dbReference type="RefSeq" id="WP_154471999.1">
    <property type="nucleotide sequence ID" value="NZ_VUMD01000006.1"/>
</dbReference>
<dbReference type="EMBL" id="VUMD01000006">
    <property type="protein sequence ID" value="MSS36555.1"/>
    <property type="molecule type" value="Genomic_DNA"/>
</dbReference>
<comment type="caution">
    <text evidence="1">The sequence shown here is derived from an EMBL/GenBank/DDBJ whole genome shotgun (WGS) entry which is preliminary data.</text>
</comment>
<gene>
    <name evidence="1" type="ORF">FYJ39_08220</name>
</gene>
<evidence type="ECO:0000313" key="1">
    <source>
        <dbReference type="EMBL" id="MSS36555.1"/>
    </source>
</evidence>
<organism evidence="1 2">
    <name type="scientific">Clostridium porci</name>
    <dbReference type="NCBI Taxonomy" id="2605778"/>
    <lineage>
        <taxon>Bacteria</taxon>
        <taxon>Bacillati</taxon>
        <taxon>Bacillota</taxon>
        <taxon>Clostridia</taxon>
        <taxon>Eubacteriales</taxon>
        <taxon>Clostridiaceae</taxon>
        <taxon>Clostridium</taxon>
    </lineage>
</organism>
<proteinExistence type="predicted"/>
<keyword evidence="2" id="KW-1185">Reference proteome</keyword>
<dbReference type="Proteomes" id="UP000429958">
    <property type="component" value="Unassembled WGS sequence"/>
</dbReference>
<reference evidence="1 2" key="1">
    <citation type="submission" date="2019-08" db="EMBL/GenBank/DDBJ databases">
        <title>In-depth cultivation of the pig gut microbiome towards novel bacterial diversity and tailored functional studies.</title>
        <authorList>
            <person name="Wylensek D."/>
            <person name="Hitch T.C.A."/>
            <person name="Clavel T."/>
        </authorList>
    </citation>
    <scope>NUCLEOTIDE SEQUENCE [LARGE SCALE GENOMIC DNA]</scope>
    <source>
        <strain evidence="1 2">WCA-389-WT-23D1</strain>
    </source>
</reference>
<name>A0A7X2NKJ6_9CLOT</name>
<protein>
    <submittedName>
        <fullName evidence="1">Uncharacterized protein</fullName>
    </submittedName>
</protein>
<sequence>MAKINGTLTARVEIEATDKELLEALAKELGFFGVVVSDHDSYSKLIAADPEKKTAAKLVRLEDKSYHGSPSYQVVSERELSEAEYECAKALQTIKQYVKEKARNR</sequence>
<evidence type="ECO:0000313" key="2">
    <source>
        <dbReference type="Proteomes" id="UP000429958"/>
    </source>
</evidence>
<accession>A0A7X2NKJ6</accession>
<dbReference type="AlphaFoldDB" id="A0A7X2NKJ6"/>